<dbReference type="AlphaFoldDB" id="A0A2P5FAW0"/>
<organism evidence="2 3">
    <name type="scientific">Trema orientale</name>
    <name type="common">Charcoal tree</name>
    <name type="synonym">Celtis orientalis</name>
    <dbReference type="NCBI Taxonomy" id="63057"/>
    <lineage>
        <taxon>Eukaryota</taxon>
        <taxon>Viridiplantae</taxon>
        <taxon>Streptophyta</taxon>
        <taxon>Embryophyta</taxon>
        <taxon>Tracheophyta</taxon>
        <taxon>Spermatophyta</taxon>
        <taxon>Magnoliopsida</taxon>
        <taxon>eudicotyledons</taxon>
        <taxon>Gunneridae</taxon>
        <taxon>Pentapetalae</taxon>
        <taxon>rosids</taxon>
        <taxon>fabids</taxon>
        <taxon>Rosales</taxon>
        <taxon>Cannabaceae</taxon>
        <taxon>Trema</taxon>
    </lineage>
</organism>
<reference evidence="3" key="1">
    <citation type="submission" date="2016-06" db="EMBL/GenBank/DDBJ databases">
        <title>Parallel loss of symbiosis genes in relatives of nitrogen-fixing non-legume Parasponia.</title>
        <authorList>
            <person name="Van Velzen R."/>
            <person name="Holmer R."/>
            <person name="Bu F."/>
            <person name="Rutten L."/>
            <person name="Van Zeijl A."/>
            <person name="Liu W."/>
            <person name="Santuari L."/>
            <person name="Cao Q."/>
            <person name="Sharma T."/>
            <person name="Shen D."/>
            <person name="Roswanjaya Y."/>
            <person name="Wardhani T."/>
            <person name="Kalhor M.S."/>
            <person name="Jansen J."/>
            <person name="Van den Hoogen J."/>
            <person name="Gungor B."/>
            <person name="Hartog M."/>
            <person name="Hontelez J."/>
            <person name="Verver J."/>
            <person name="Yang W.-C."/>
            <person name="Schijlen E."/>
            <person name="Repin R."/>
            <person name="Schilthuizen M."/>
            <person name="Schranz E."/>
            <person name="Heidstra R."/>
            <person name="Miyata K."/>
            <person name="Fedorova E."/>
            <person name="Kohlen W."/>
            <person name="Bisseling T."/>
            <person name="Smit S."/>
            <person name="Geurts R."/>
        </authorList>
    </citation>
    <scope>NUCLEOTIDE SEQUENCE [LARGE SCALE GENOMIC DNA]</scope>
    <source>
        <strain evidence="3">cv. RG33-2</strain>
    </source>
</reference>
<accession>A0A2P5FAW0</accession>
<sequence length="93" mass="11450">MVLQTRYRSELIIKLKKSLIPARDHGDWRETREEEDEEREEGRREKKMRRSLSDLYESSDETSFLREKSRYYKWYWSQYETGQGVQPNPMTKP</sequence>
<keyword evidence="3" id="KW-1185">Reference proteome</keyword>
<dbReference type="InParanoid" id="A0A2P5FAW0"/>
<protein>
    <submittedName>
        <fullName evidence="2">Uncharacterized protein</fullName>
    </submittedName>
</protein>
<dbReference type="EMBL" id="JXTC01000047">
    <property type="protein sequence ID" value="PON94925.1"/>
    <property type="molecule type" value="Genomic_DNA"/>
</dbReference>
<evidence type="ECO:0000313" key="3">
    <source>
        <dbReference type="Proteomes" id="UP000237000"/>
    </source>
</evidence>
<proteinExistence type="predicted"/>
<name>A0A2P5FAW0_TREOI</name>
<feature type="region of interest" description="Disordered" evidence="1">
    <location>
        <begin position="21"/>
        <end position="64"/>
    </location>
</feature>
<comment type="caution">
    <text evidence="2">The sequence shown here is derived from an EMBL/GenBank/DDBJ whole genome shotgun (WGS) entry which is preliminary data.</text>
</comment>
<gene>
    <name evidence="2" type="ORF">TorRG33x02_091240</name>
</gene>
<feature type="compositionally biased region" description="Basic and acidic residues" evidence="1">
    <location>
        <begin position="22"/>
        <end position="32"/>
    </location>
</feature>
<dbReference type="Proteomes" id="UP000237000">
    <property type="component" value="Unassembled WGS sequence"/>
</dbReference>
<evidence type="ECO:0000313" key="2">
    <source>
        <dbReference type="EMBL" id="PON94925.1"/>
    </source>
</evidence>
<evidence type="ECO:0000256" key="1">
    <source>
        <dbReference type="SAM" id="MobiDB-lite"/>
    </source>
</evidence>